<dbReference type="Pfam" id="PF00098">
    <property type="entry name" value="zf-CCHC"/>
    <property type="match status" value="1"/>
</dbReference>
<proteinExistence type="predicted"/>
<dbReference type="GO" id="GO:0003676">
    <property type="term" value="F:nucleic acid binding"/>
    <property type="evidence" value="ECO:0007669"/>
    <property type="project" value="InterPro"/>
</dbReference>
<protein>
    <submittedName>
        <fullName evidence="3">Gag-pol polyprotein</fullName>
    </submittedName>
</protein>
<reference evidence="3 4" key="1">
    <citation type="submission" date="2019-08" db="EMBL/GenBank/DDBJ databases">
        <title>Draft genome sequences of two oriental melons (Cucumis melo L. var makuwa).</title>
        <authorList>
            <person name="Kwon S.-Y."/>
        </authorList>
    </citation>
    <scope>NUCLEOTIDE SEQUENCE [LARGE SCALE GENOMIC DNA]</scope>
    <source>
        <strain evidence="4">cv. Chang Bougi</strain>
        <tissue evidence="3">Leaf</tissue>
    </source>
</reference>
<keyword evidence="1" id="KW-0863">Zinc-finger</keyword>
<evidence type="ECO:0000256" key="1">
    <source>
        <dbReference type="PROSITE-ProRule" id="PRU00047"/>
    </source>
</evidence>
<dbReference type="Pfam" id="PF14223">
    <property type="entry name" value="Retrotran_gag_2"/>
    <property type="match status" value="1"/>
</dbReference>
<accession>A0A5D3CAK8</accession>
<dbReference type="AlphaFoldDB" id="A0A5D3CAK8"/>
<dbReference type="GO" id="GO:0008270">
    <property type="term" value="F:zinc ion binding"/>
    <property type="evidence" value="ECO:0007669"/>
    <property type="project" value="UniProtKB-KW"/>
</dbReference>
<dbReference type="InterPro" id="IPR036875">
    <property type="entry name" value="Znf_CCHC_sf"/>
</dbReference>
<organism evidence="3 4">
    <name type="scientific">Cucumis melo var. makuwa</name>
    <name type="common">Oriental melon</name>
    <dbReference type="NCBI Taxonomy" id="1194695"/>
    <lineage>
        <taxon>Eukaryota</taxon>
        <taxon>Viridiplantae</taxon>
        <taxon>Streptophyta</taxon>
        <taxon>Embryophyta</taxon>
        <taxon>Tracheophyta</taxon>
        <taxon>Spermatophyta</taxon>
        <taxon>Magnoliopsida</taxon>
        <taxon>eudicotyledons</taxon>
        <taxon>Gunneridae</taxon>
        <taxon>Pentapetalae</taxon>
        <taxon>rosids</taxon>
        <taxon>fabids</taxon>
        <taxon>Cucurbitales</taxon>
        <taxon>Cucurbitaceae</taxon>
        <taxon>Benincaseae</taxon>
        <taxon>Cucumis</taxon>
    </lineage>
</organism>
<dbReference type="PANTHER" id="PTHR34676">
    <property type="entry name" value="DUF4219 DOMAIN-CONTAINING PROTEIN-RELATED"/>
    <property type="match status" value="1"/>
</dbReference>
<evidence type="ECO:0000313" key="3">
    <source>
        <dbReference type="EMBL" id="TYK08881.1"/>
    </source>
</evidence>
<dbReference type="Proteomes" id="UP000321947">
    <property type="component" value="Unassembled WGS sequence"/>
</dbReference>
<dbReference type="SMART" id="SM00343">
    <property type="entry name" value="ZnF_C2HC"/>
    <property type="match status" value="1"/>
</dbReference>
<feature type="domain" description="CCHC-type" evidence="2">
    <location>
        <begin position="143"/>
        <end position="158"/>
    </location>
</feature>
<comment type="caution">
    <text evidence="3">The sequence shown here is derived from an EMBL/GenBank/DDBJ whole genome shotgun (WGS) entry which is preliminary data.</text>
</comment>
<dbReference type="PROSITE" id="PS50158">
    <property type="entry name" value="ZF_CCHC"/>
    <property type="match status" value="1"/>
</dbReference>
<evidence type="ECO:0000259" key="2">
    <source>
        <dbReference type="PROSITE" id="PS50158"/>
    </source>
</evidence>
<dbReference type="EMBL" id="SSTD01012229">
    <property type="protein sequence ID" value="TYK08881.1"/>
    <property type="molecule type" value="Genomic_DNA"/>
</dbReference>
<name>A0A5D3CAK8_CUCMM</name>
<dbReference type="SUPFAM" id="SSF57756">
    <property type="entry name" value="Retrovirus zinc finger-like domains"/>
    <property type="match status" value="1"/>
</dbReference>
<sequence length="222" mass="25384">MPSMIIVDGVSVPKSEVDWIDVEEQASVGNARAFNTIFNDVDLNVFKLINSCSTAKEAWKILEVAYEGTTKVKISILQLVISKFEALKIENKKGKGIAFKSIYEEETLVNQYDNEANMNASIALLTKQFAKVVKKDGEERVFRCRECGEVGHYQTECPMFFRRKKKNFHATLSDEDTDDSEEEDNSMNAFTVRIIETNSRDESENSEENYDNKLTFEELKVM</sequence>
<keyword evidence="1" id="KW-0479">Metal-binding</keyword>
<gene>
    <name evidence="3" type="ORF">E5676_scaffold1411G00030</name>
</gene>
<dbReference type="InterPro" id="IPR001878">
    <property type="entry name" value="Znf_CCHC"/>
</dbReference>
<dbReference type="PANTHER" id="PTHR34676:SF8">
    <property type="entry name" value="TRANSMEMBRANE PROTEIN"/>
    <property type="match status" value="1"/>
</dbReference>
<evidence type="ECO:0000313" key="4">
    <source>
        <dbReference type="Proteomes" id="UP000321947"/>
    </source>
</evidence>
<keyword evidence="1" id="KW-0862">Zinc</keyword>